<proteinExistence type="predicted"/>
<reference evidence="1" key="1">
    <citation type="submission" date="2014-09" db="EMBL/GenBank/DDBJ databases">
        <authorList>
            <person name="Magalhaes I.L.F."/>
            <person name="Oliveira U."/>
            <person name="Santos F.R."/>
            <person name="Vidigal T.H.D.A."/>
            <person name="Brescovit A.D."/>
            <person name="Santos A.J."/>
        </authorList>
    </citation>
    <scope>NUCLEOTIDE SEQUENCE</scope>
    <source>
        <tissue evidence="1">Shoot tissue taken approximately 20 cm above the soil surface</tissue>
    </source>
</reference>
<accession>A0A0A9CYS8</accession>
<reference evidence="1" key="2">
    <citation type="journal article" date="2015" name="Data Brief">
        <title>Shoot transcriptome of the giant reed, Arundo donax.</title>
        <authorList>
            <person name="Barrero R.A."/>
            <person name="Guerrero F.D."/>
            <person name="Moolhuijzen P."/>
            <person name="Goolsby J.A."/>
            <person name="Tidwell J."/>
            <person name="Bellgard S.E."/>
            <person name="Bellgard M.I."/>
        </authorList>
    </citation>
    <scope>NUCLEOTIDE SEQUENCE</scope>
    <source>
        <tissue evidence="1">Shoot tissue taken approximately 20 cm above the soil surface</tissue>
    </source>
</reference>
<organism evidence="1">
    <name type="scientific">Arundo donax</name>
    <name type="common">Giant reed</name>
    <name type="synonym">Donax arundinaceus</name>
    <dbReference type="NCBI Taxonomy" id="35708"/>
    <lineage>
        <taxon>Eukaryota</taxon>
        <taxon>Viridiplantae</taxon>
        <taxon>Streptophyta</taxon>
        <taxon>Embryophyta</taxon>
        <taxon>Tracheophyta</taxon>
        <taxon>Spermatophyta</taxon>
        <taxon>Magnoliopsida</taxon>
        <taxon>Liliopsida</taxon>
        <taxon>Poales</taxon>
        <taxon>Poaceae</taxon>
        <taxon>PACMAD clade</taxon>
        <taxon>Arundinoideae</taxon>
        <taxon>Arundineae</taxon>
        <taxon>Arundo</taxon>
    </lineage>
</organism>
<dbReference type="EMBL" id="GBRH01219340">
    <property type="protein sequence ID" value="JAD78555.1"/>
    <property type="molecule type" value="Transcribed_RNA"/>
</dbReference>
<name>A0A0A9CYS8_ARUDO</name>
<sequence length="39" mass="4032">MATGTASADIGSLALLSVPTQLVLKPSHNLYYVNSTPLS</sequence>
<protein>
    <submittedName>
        <fullName evidence="1">Uncharacterized protein</fullName>
    </submittedName>
</protein>
<dbReference type="AlphaFoldDB" id="A0A0A9CYS8"/>
<evidence type="ECO:0000313" key="1">
    <source>
        <dbReference type="EMBL" id="JAD78555.1"/>
    </source>
</evidence>